<proteinExistence type="predicted"/>
<protein>
    <submittedName>
        <fullName evidence="1">Uncharacterized protein</fullName>
    </submittedName>
</protein>
<sequence length="89" mass="9371">MSDEGRSASLGRSATDRTAWGRLQSVLRVLDGLAIRSGLAARPHAAASQRLLQCNVVVAPHLTVPCAASCAASQFQIGVNYDVKDFVSC</sequence>
<comment type="caution">
    <text evidence="1">The sequence shown here is derived from an EMBL/GenBank/DDBJ whole genome shotgun (WGS) entry which is preliminary data.</text>
</comment>
<dbReference type="EMBL" id="SJPX01000002">
    <property type="protein sequence ID" value="TWU56014.1"/>
    <property type="molecule type" value="Genomic_DNA"/>
</dbReference>
<name>A0A5C6F663_9BACT</name>
<dbReference type="Proteomes" id="UP000317977">
    <property type="component" value="Unassembled WGS sequence"/>
</dbReference>
<gene>
    <name evidence="1" type="ORF">Poly59_23170</name>
</gene>
<reference evidence="1 2" key="1">
    <citation type="submission" date="2019-02" db="EMBL/GenBank/DDBJ databases">
        <title>Deep-cultivation of Planctomycetes and their phenomic and genomic characterization uncovers novel biology.</title>
        <authorList>
            <person name="Wiegand S."/>
            <person name="Jogler M."/>
            <person name="Boedeker C."/>
            <person name="Pinto D."/>
            <person name="Vollmers J."/>
            <person name="Rivas-Marin E."/>
            <person name="Kohn T."/>
            <person name="Peeters S.H."/>
            <person name="Heuer A."/>
            <person name="Rast P."/>
            <person name="Oberbeckmann S."/>
            <person name="Bunk B."/>
            <person name="Jeske O."/>
            <person name="Meyerdierks A."/>
            <person name="Storesund J.E."/>
            <person name="Kallscheuer N."/>
            <person name="Luecker S."/>
            <person name="Lage O.M."/>
            <person name="Pohl T."/>
            <person name="Merkel B.J."/>
            <person name="Hornburger P."/>
            <person name="Mueller R.-W."/>
            <person name="Bruemmer F."/>
            <person name="Labrenz M."/>
            <person name="Spormann A.M."/>
            <person name="Op Den Camp H."/>
            <person name="Overmann J."/>
            <person name="Amann R."/>
            <person name="Jetten M.S.M."/>
            <person name="Mascher T."/>
            <person name="Medema M.H."/>
            <person name="Devos D.P."/>
            <person name="Kaster A.-K."/>
            <person name="Ovreas L."/>
            <person name="Rohde M."/>
            <person name="Galperin M.Y."/>
            <person name="Jogler C."/>
        </authorList>
    </citation>
    <scope>NUCLEOTIDE SEQUENCE [LARGE SCALE GENOMIC DNA]</scope>
    <source>
        <strain evidence="1 2">Poly59</strain>
    </source>
</reference>
<dbReference type="AlphaFoldDB" id="A0A5C6F663"/>
<keyword evidence="2" id="KW-1185">Reference proteome</keyword>
<accession>A0A5C6F663</accession>
<evidence type="ECO:0000313" key="2">
    <source>
        <dbReference type="Proteomes" id="UP000317977"/>
    </source>
</evidence>
<organism evidence="1 2">
    <name type="scientific">Rubripirellula reticaptiva</name>
    <dbReference type="NCBI Taxonomy" id="2528013"/>
    <lineage>
        <taxon>Bacteria</taxon>
        <taxon>Pseudomonadati</taxon>
        <taxon>Planctomycetota</taxon>
        <taxon>Planctomycetia</taxon>
        <taxon>Pirellulales</taxon>
        <taxon>Pirellulaceae</taxon>
        <taxon>Rubripirellula</taxon>
    </lineage>
</organism>
<evidence type="ECO:0000313" key="1">
    <source>
        <dbReference type="EMBL" id="TWU56014.1"/>
    </source>
</evidence>